<comment type="similarity">
    <text evidence="1">Belongs to the SURF1 family.</text>
</comment>
<organism evidence="2 3">
    <name type="scientific">Novosphingobium ovatum</name>
    <dbReference type="NCBI Taxonomy" id="1908523"/>
    <lineage>
        <taxon>Bacteria</taxon>
        <taxon>Pseudomonadati</taxon>
        <taxon>Pseudomonadota</taxon>
        <taxon>Alphaproteobacteria</taxon>
        <taxon>Sphingomonadales</taxon>
        <taxon>Sphingomonadaceae</taxon>
        <taxon>Novosphingobium</taxon>
    </lineage>
</organism>
<keyword evidence="1" id="KW-0472">Membrane</keyword>
<dbReference type="Proteomes" id="UP000753724">
    <property type="component" value="Unassembled WGS sequence"/>
</dbReference>
<gene>
    <name evidence="2" type="ORF">GTZ99_07910</name>
</gene>
<dbReference type="EMBL" id="JAAAPO010000003">
    <property type="protein sequence ID" value="NBC36478.1"/>
    <property type="molecule type" value="Genomic_DNA"/>
</dbReference>
<feature type="transmembrane region" description="Helical" evidence="1">
    <location>
        <begin position="182"/>
        <end position="201"/>
    </location>
</feature>
<reference evidence="3" key="1">
    <citation type="submission" date="2020-01" db="EMBL/GenBank/DDBJ databases">
        <title>Sphingomonas sp. strain CSW-10.</title>
        <authorList>
            <person name="Chen W.-M."/>
        </authorList>
    </citation>
    <scope>NUCLEOTIDE SEQUENCE [LARGE SCALE GENOMIC DNA]</scope>
    <source>
        <strain evidence="3">FSY-8</strain>
    </source>
</reference>
<comment type="caution">
    <text evidence="1">Lacks conserved residue(s) required for the propagation of feature annotation.</text>
</comment>
<keyword evidence="1" id="KW-0812">Transmembrane</keyword>
<keyword evidence="1" id="KW-1003">Cell membrane</keyword>
<keyword evidence="3" id="KW-1185">Reference proteome</keyword>
<name>A0ABW9XD69_9SPHN</name>
<proteinExistence type="inferred from homology"/>
<evidence type="ECO:0000313" key="2">
    <source>
        <dbReference type="EMBL" id="NBC36478.1"/>
    </source>
</evidence>
<evidence type="ECO:0000256" key="1">
    <source>
        <dbReference type="RuleBase" id="RU363076"/>
    </source>
</evidence>
<dbReference type="InterPro" id="IPR002994">
    <property type="entry name" value="Surf1/Shy1"/>
</dbReference>
<comment type="subcellular location">
    <subcellularLocation>
        <location evidence="1">Cell membrane</location>
        <topology evidence="1">Multi-pass membrane protein</topology>
    </subcellularLocation>
</comment>
<keyword evidence="1" id="KW-1133">Transmembrane helix</keyword>
<dbReference type="RefSeq" id="WP_161717776.1">
    <property type="nucleotide sequence ID" value="NZ_JAAAPO010000003.1"/>
</dbReference>
<dbReference type="Pfam" id="PF02104">
    <property type="entry name" value="SURF1"/>
    <property type="match status" value="1"/>
</dbReference>
<protein>
    <recommendedName>
        <fullName evidence="1">SURF1-like protein</fullName>
    </recommendedName>
</protein>
<accession>A0ABW9XD69</accession>
<sequence>MRRRIPLIPTLLVLAAAGYMVHLGLWQIDRLHQKQAQIARHTAAIADSRVVSIGVVWAQQQSDAFDFRRTQFWCQQVMSQSAQAGRNAAGAAGWAQVARCLTAPVDTQSFRPTQAPQGVLADVVIGWSQTPATVAWSGGMVRGRIVPGGAFRHHVVADPPLAGLVANAAPDPRNVPNNHLSYAVQWFLFAGVALVIYGLALRRRMVAAPQ</sequence>
<comment type="caution">
    <text evidence="2">The sequence shown here is derived from an EMBL/GenBank/DDBJ whole genome shotgun (WGS) entry which is preliminary data.</text>
</comment>
<evidence type="ECO:0000313" key="3">
    <source>
        <dbReference type="Proteomes" id="UP000753724"/>
    </source>
</evidence>